<comment type="similarity">
    <text evidence="3">Belongs to the PMEI family.</text>
</comment>
<dbReference type="AlphaFoldDB" id="A0AAN9JQ98"/>
<protein>
    <recommendedName>
        <fullName evidence="5">Pectinesterase inhibitor domain-containing protein</fullName>
    </recommendedName>
</protein>
<dbReference type="EMBL" id="JAYKXN010000003">
    <property type="protein sequence ID" value="KAK7303465.1"/>
    <property type="molecule type" value="Genomic_DNA"/>
</dbReference>
<evidence type="ECO:0000256" key="2">
    <source>
        <dbReference type="ARBA" id="ARBA00023157"/>
    </source>
</evidence>
<dbReference type="GO" id="GO:0046910">
    <property type="term" value="F:pectinesterase inhibitor activity"/>
    <property type="evidence" value="ECO:0007669"/>
    <property type="project" value="UniProtKB-ARBA"/>
</dbReference>
<dbReference type="InterPro" id="IPR006501">
    <property type="entry name" value="Pectinesterase_inhib_dom"/>
</dbReference>
<evidence type="ECO:0000256" key="4">
    <source>
        <dbReference type="SAM" id="SignalP"/>
    </source>
</evidence>
<dbReference type="Gene3D" id="1.20.140.40">
    <property type="entry name" value="Invertase/pectin methylesterase inhibitor family protein"/>
    <property type="match status" value="1"/>
</dbReference>
<name>A0AAN9JQ98_CLITE</name>
<evidence type="ECO:0000256" key="3">
    <source>
        <dbReference type="ARBA" id="ARBA00038471"/>
    </source>
</evidence>
<dbReference type="SMART" id="SM00856">
    <property type="entry name" value="PMEI"/>
    <property type="match status" value="1"/>
</dbReference>
<dbReference type="NCBIfam" id="TIGR01614">
    <property type="entry name" value="PME_inhib"/>
    <property type="match status" value="1"/>
</dbReference>
<dbReference type="FunFam" id="1.20.140.40:FF:000008">
    <property type="entry name" value="Invertase/pectin methylesterase inhibitor family protein"/>
    <property type="match status" value="1"/>
</dbReference>
<evidence type="ECO:0000259" key="5">
    <source>
        <dbReference type="SMART" id="SM00856"/>
    </source>
</evidence>
<organism evidence="6 7">
    <name type="scientific">Clitoria ternatea</name>
    <name type="common">Butterfly pea</name>
    <dbReference type="NCBI Taxonomy" id="43366"/>
    <lineage>
        <taxon>Eukaryota</taxon>
        <taxon>Viridiplantae</taxon>
        <taxon>Streptophyta</taxon>
        <taxon>Embryophyta</taxon>
        <taxon>Tracheophyta</taxon>
        <taxon>Spermatophyta</taxon>
        <taxon>Magnoliopsida</taxon>
        <taxon>eudicotyledons</taxon>
        <taxon>Gunneridae</taxon>
        <taxon>Pentapetalae</taxon>
        <taxon>rosids</taxon>
        <taxon>fabids</taxon>
        <taxon>Fabales</taxon>
        <taxon>Fabaceae</taxon>
        <taxon>Papilionoideae</taxon>
        <taxon>50 kb inversion clade</taxon>
        <taxon>NPAAA clade</taxon>
        <taxon>indigoferoid/millettioid clade</taxon>
        <taxon>Phaseoleae</taxon>
        <taxon>Clitoria</taxon>
    </lineage>
</organism>
<evidence type="ECO:0000313" key="7">
    <source>
        <dbReference type="Proteomes" id="UP001359559"/>
    </source>
</evidence>
<dbReference type="InterPro" id="IPR052421">
    <property type="entry name" value="PCW_Enzyme_Inhibitor"/>
</dbReference>
<evidence type="ECO:0000256" key="1">
    <source>
        <dbReference type="ARBA" id="ARBA00022729"/>
    </source>
</evidence>
<proteinExistence type="inferred from homology"/>
<comment type="caution">
    <text evidence="6">The sequence shown here is derived from an EMBL/GenBank/DDBJ whole genome shotgun (WGS) entry which is preliminary data.</text>
</comment>
<dbReference type="Pfam" id="PF04043">
    <property type="entry name" value="PMEI"/>
    <property type="match status" value="1"/>
</dbReference>
<evidence type="ECO:0000313" key="6">
    <source>
        <dbReference type="EMBL" id="KAK7303465.1"/>
    </source>
</evidence>
<dbReference type="InterPro" id="IPR035513">
    <property type="entry name" value="Invertase/methylesterase_inhib"/>
</dbReference>
<feature type="domain" description="Pectinesterase inhibitor" evidence="5">
    <location>
        <begin position="27"/>
        <end position="169"/>
    </location>
</feature>
<keyword evidence="2" id="KW-1015">Disulfide bond</keyword>
<dbReference type="PANTHER" id="PTHR36710">
    <property type="entry name" value="PECTINESTERASE INHIBITOR-LIKE"/>
    <property type="match status" value="1"/>
</dbReference>
<sequence>MTKCYSLCCVVLLIFILASPSCASKPNVTKLVNEVCAKTSNYTFCVESLYSDPHASESDTYGLAIVAFRLAYRNATSTKDYITELLKKASSSSHMLLQKCLTDYEKAISAIETAYNDLNSESFSALADYAGDASRGALDCQATLKGYNNSLLHFMNNAVKGLCQICLVISKLFKGS</sequence>
<keyword evidence="7" id="KW-1185">Reference proteome</keyword>
<accession>A0AAN9JQ98</accession>
<keyword evidence="1 4" id="KW-0732">Signal</keyword>
<feature type="chain" id="PRO_5042864379" description="Pectinesterase inhibitor domain-containing protein" evidence="4">
    <location>
        <begin position="24"/>
        <end position="176"/>
    </location>
</feature>
<reference evidence="6 7" key="1">
    <citation type="submission" date="2024-01" db="EMBL/GenBank/DDBJ databases">
        <title>The genomes of 5 underutilized Papilionoideae crops provide insights into root nodulation and disease resistance.</title>
        <authorList>
            <person name="Yuan L."/>
        </authorList>
    </citation>
    <scope>NUCLEOTIDE SEQUENCE [LARGE SCALE GENOMIC DNA]</scope>
    <source>
        <strain evidence="6">LY-2023</strain>
        <tissue evidence="6">Leaf</tissue>
    </source>
</reference>
<gene>
    <name evidence="6" type="ORF">RJT34_14372</name>
</gene>
<dbReference type="SUPFAM" id="SSF101148">
    <property type="entry name" value="Plant invertase/pectin methylesterase inhibitor"/>
    <property type="match status" value="1"/>
</dbReference>
<dbReference type="PANTHER" id="PTHR36710:SF18">
    <property type="entry name" value="PECTINESTERASE INHIBITOR 5-RELATED"/>
    <property type="match status" value="1"/>
</dbReference>
<feature type="signal peptide" evidence="4">
    <location>
        <begin position="1"/>
        <end position="23"/>
    </location>
</feature>
<dbReference type="Proteomes" id="UP001359559">
    <property type="component" value="Unassembled WGS sequence"/>
</dbReference>
<dbReference type="CDD" id="cd14859">
    <property type="entry name" value="PMEI_like"/>
    <property type="match status" value="1"/>
</dbReference>